<evidence type="ECO:0000256" key="1">
    <source>
        <dbReference type="ARBA" id="ARBA00023015"/>
    </source>
</evidence>
<dbReference type="InterPro" id="IPR018060">
    <property type="entry name" value="HTH_AraC"/>
</dbReference>
<dbReference type="PANTHER" id="PTHR43280:SF2">
    <property type="entry name" value="HTH-TYPE TRANSCRIPTIONAL REGULATOR EXSA"/>
    <property type="match status" value="1"/>
</dbReference>
<evidence type="ECO:0000313" key="6">
    <source>
        <dbReference type="Proteomes" id="UP000703315"/>
    </source>
</evidence>
<dbReference type="PROSITE" id="PS00041">
    <property type="entry name" value="HTH_ARAC_FAMILY_1"/>
    <property type="match status" value="1"/>
</dbReference>
<dbReference type="InterPro" id="IPR009057">
    <property type="entry name" value="Homeodomain-like_sf"/>
</dbReference>
<dbReference type="GO" id="GO:0003700">
    <property type="term" value="F:DNA-binding transcription factor activity"/>
    <property type="evidence" value="ECO:0007669"/>
    <property type="project" value="InterPro"/>
</dbReference>
<name>A0A921K930_9MICC</name>
<dbReference type="Gene3D" id="1.10.10.60">
    <property type="entry name" value="Homeodomain-like"/>
    <property type="match status" value="1"/>
</dbReference>
<organism evidence="5 6">
    <name type="scientific">Enteractinococcus helveticum</name>
    <dbReference type="NCBI Taxonomy" id="1837282"/>
    <lineage>
        <taxon>Bacteria</taxon>
        <taxon>Bacillati</taxon>
        <taxon>Actinomycetota</taxon>
        <taxon>Actinomycetes</taxon>
        <taxon>Micrococcales</taxon>
        <taxon>Micrococcaceae</taxon>
    </lineage>
</organism>
<accession>A0A921K930</accession>
<evidence type="ECO:0000313" key="5">
    <source>
        <dbReference type="EMBL" id="HJF14619.1"/>
    </source>
</evidence>
<dbReference type="SMART" id="SM00342">
    <property type="entry name" value="HTH_ARAC"/>
    <property type="match status" value="1"/>
</dbReference>
<feature type="domain" description="HTH araC/xylS-type" evidence="4">
    <location>
        <begin position="219"/>
        <end position="318"/>
    </location>
</feature>
<sequence>MTDSTSSVVHDFKSFSTENIPHHERLEYWEAHNADALIGLDIRPLHTRTLTAQQRNRESPTIRLAKVRGSSQLIERSPEMIRKHPTEAVALFFCTHGDSFYSDEHGSHILQAGQMLACNADTTFIRGFGVGVSEMVMTVHMEEFLQISGGKPLDKAEKFTFGNAPDHRPKSAAARRIAQWIDQALSATGQESADTSDTYLDLLEILFHTRGDDAAQVFEQAQYFMNLYLDDPGFRRTDLAGLLHVSERQVARLFAAHQTSFSQELVTRRIRAAEQLLLAEPQTTVSDIARRCGFGSTAHFSRTFRETVGHSPTEARDVHQVTRTAHSA</sequence>
<dbReference type="InterPro" id="IPR018062">
    <property type="entry name" value="HTH_AraC-typ_CS"/>
</dbReference>
<dbReference type="PANTHER" id="PTHR43280">
    <property type="entry name" value="ARAC-FAMILY TRANSCRIPTIONAL REGULATOR"/>
    <property type="match status" value="1"/>
</dbReference>
<evidence type="ECO:0000256" key="3">
    <source>
        <dbReference type="ARBA" id="ARBA00023163"/>
    </source>
</evidence>
<keyword evidence="1" id="KW-0805">Transcription regulation</keyword>
<comment type="caution">
    <text evidence="5">The sequence shown here is derived from an EMBL/GenBank/DDBJ whole genome shotgun (WGS) entry which is preliminary data.</text>
</comment>
<dbReference type="AlphaFoldDB" id="A0A921K930"/>
<reference evidence="5" key="1">
    <citation type="journal article" date="2021" name="PeerJ">
        <title>Extensive microbial diversity within the chicken gut microbiome revealed by metagenomics and culture.</title>
        <authorList>
            <person name="Gilroy R."/>
            <person name="Ravi A."/>
            <person name="Getino M."/>
            <person name="Pursley I."/>
            <person name="Horton D.L."/>
            <person name="Alikhan N.F."/>
            <person name="Baker D."/>
            <person name="Gharbi K."/>
            <person name="Hall N."/>
            <person name="Watson M."/>
            <person name="Adriaenssens E.M."/>
            <person name="Foster-Nyarko E."/>
            <person name="Jarju S."/>
            <person name="Secka A."/>
            <person name="Antonio M."/>
            <person name="Oren A."/>
            <person name="Chaudhuri R.R."/>
            <person name="La Ragione R."/>
            <person name="Hildebrand F."/>
            <person name="Pallen M.J."/>
        </authorList>
    </citation>
    <scope>NUCLEOTIDE SEQUENCE</scope>
    <source>
        <strain evidence="5">ChiHjej13B12-14962</strain>
    </source>
</reference>
<keyword evidence="3" id="KW-0804">Transcription</keyword>
<dbReference type="EMBL" id="DYXC01000077">
    <property type="protein sequence ID" value="HJF14619.1"/>
    <property type="molecule type" value="Genomic_DNA"/>
</dbReference>
<evidence type="ECO:0000259" key="4">
    <source>
        <dbReference type="PROSITE" id="PS01124"/>
    </source>
</evidence>
<dbReference type="RefSeq" id="WP_303905198.1">
    <property type="nucleotide sequence ID" value="NZ_DYXC01000077.1"/>
</dbReference>
<evidence type="ECO:0000256" key="2">
    <source>
        <dbReference type="ARBA" id="ARBA00023125"/>
    </source>
</evidence>
<dbReference type="InterPro" id="IPR020449">
    <property type="entry name" value="Tscrpt_reg_AraC-type_HTH"/>
</dbReference>
<proteinExistence type="predicted"/>
<gene>
    <name evidence="5" type="ORF">K8V32_07410</name>
</gene>
<dbReference type="Pfam" id="PF12833">
    <property type="entry name" value="HTH_18"/>
    <property type="match status" value="1"/>
</dbReference>
<keyword evidence="2" id="KW-0238">DNA-binding</keyword>
<dbReference type="GO" id="GO:0043565">
    <property type="term" value="F:sequence-specific DNA binding"/>
    <property type="evidence" value="ECO:0007669"/>
    <property type="project" value="InterPro"/>
</dbReference>
<dbReference type="PRINTS" id="PR00032">
    <property type="entry name" value="HTHARAC"/>
</dbReference>
<reference evidence="5" key="2">
    <citation type="submission" date="2021-09" db="EMBL/GenBank/DDBJ databases">
        <authorList>
            <person name="Gilroy R."/>
        </authorList>
    </citation>
    <scope>NUCLEOTIDE SEQUENCE</scope>
    <source>
        <strain evidence="5">ChiHjej13B12-14962</strain>
    </source>
</reference>
<dbReference type="Proteomes" id="UP000703315">
    <property type="component" value="Unassembled WGS sequence"/>
</dbReference>
<dbReference type="SUPFAM" id="SSF46689">
    <property type="entry name" value="Homeodomain-like"/>
    <property type="match status" value="1"/>
</dbReference>
<dbReference type="PROSITE" id="PS01124">
    <property type="entry name" value="HTH_ARAC_FAMILY_2"/>
    <property type="match status" value="1"/>
</dbReference>
<protein>
    <submittedName>
        <fullName evidence="5">Helix-turn-helix transcriptional regulator</fullName>
    </submittedName>
</protein>